<dbReference type="VEuPathDB" id="FungiDB:EYZ11_013349"/>
<proteinExistence type="predicted"/>
<dbReference type="EMBL" id="SOSA01001389">
    <property type="protein sequence ID" value="THC87205.1"/>
    <property type="molecule type" value="Genomic_DNA"/>
</dbReference>
<comment type="caution">
    <text evidence="1">The sequence shown here is derived from an EMBL/GenBank/DDBJ whole genome shotgun (WGS) entry which is preliminary data.</text>
</comment>
<keyword evidence="2" id="KW-1185">Reference proteome</keyword>
<dbReference type="AlphaFoldDB" id="A0A4S3IY49"/>
<sequence length="170" mass="19887">MDDFDLQVSAAFDGGYAIRILGILHTRLLNEANFLASIRDITEPLVAKWKDSQLTQLLAVDVYPQHTFFVLDVNNKTYDYHTAHETAIYTTATIKIRFPFWKTTFLMGPYMYLIADTSLRRPRKIIRQGVETGLFLMYNNTAMKRWGRDEHHMFFRIQNRSSPTTVLFNL</sequence>
<dbReference type="Proteomes" id="UP000308092">
    <property type="component" value="Unassembled WGS sequence"/>
</dbReference>
<dbReference type="STRING" id="1220188.A0A4S3IY49"/>
<name>A0A4S3IY49_9EURO</name>
<protein>
    <submittedName>
        <fullName evidence="1">Uncharacterized protein</fullName>
    </submittedName>
</protein>
<evidence type="ECO:0000313" key="1">
    <source>
        <dbReference type="EMBL" id="THC87205.1"/>
    </source>
</evidence>
<gene>
    <name evidence="1" type="ORF">EYZ11_013349</name>
</gene>
<evidence type="ECO:0000313" key="2">
    <source>
        <dbReference type="Proteomes" id="UP000308092"/>
    </source>
</evidence>
<organism evidence="1 2">
    <name type="scientific">Aspergillus tanneri</name>
    <dbReference type="NCBI Taxonomy" id="1220188"/>
    <lineage>
        <taxon>Eukaryota</taxon>
        <taxon>Fungi</taxon>
        <taxon>Dikarya</taxon>
        <taxon>Ascomycota</taxon>
        <taxon>Pezizomycotina</taxon>
        <taxon>Eurotiomycetes</taxon>
        <taxon>Eurotiomycetidae</taxon>
        <taxon>Eurotiales</taxon>
        <taxon>Aspergillaceae</taxon>
        <taxon>Aspergillus</taxon>
        <taxon>Aspergillus subgen. Circumdati</taxon>
    </lineage>
</organism>
<reference evidence="1 2" key="1">
    <citation type="submission" date="2019-03" db="EMBL/GenBank/DDBJ databases">
        <title>The genome sequence of a newly discovered highly antifungal drug resistant Aspergillus species, Aspergillus tanneri NIH 1004.</title>
        <authorList>
            <person name="Mounaud S."/>
            <person name="Singh I."/>
            <person name="Joardar V."/>
            <person name="Pakala S."/>
            <person name="Pakala S."/>
            <person name="Venepally P."/>
            <person name="Hoover J."/>
            <person name="Nierman W."/>
            <person name="Chung J."/>
            <person name="Losada L."/>
        </authorList>
    </citation>
    <scope>NUCLEOTIDE SEQUENCE [LARGE SCALE GENOMIC DNA]</scope>
    <source>
        <strain evidence="1 2">NIH1004</strain>
    </source>
</reference>
<accession>A0A4S3IY49</accession>